<organism evidence="4 5">
    <name type="scientific">Virgisporangium aurantiacum</name>
    <dbReference type="NCBI Taxonomy" id="175570"/>
    <lineage>
        <taxon>Bacteria</taxon>
        <taxon>Bacillati</taxon>
        <taxon>Actinomycetota</taxon>
        <taxon>Actinomycetes</taxon>
        <taxon>Micromonosporales</taxon>
        <taxon>Micromonosporaceae</taxon>
        <taxon>Virgisporangium</taxon>
    </lineage>
</organism>
<dbReference type="SMART" id="SM00320">
    <property type="entry name" value="WD40"/>
    <property type="match status" value="7"/>
</dbReference>
<proteinExistence type="predicted"/>
<dbReference type="PANTHER" id="PTHR19879">
    <property type="entry name" value="TRANSCRIPTION INITIATION FACTOR TFIID"/>
    <property type="match status" value="1"/>
</dbReference>
<dbReference type="InterPro" id="IPR020472">
    <property type="entry name" value="WD40_PAC1"/>
</dbReference>
<dbReference type="Pfam" id="PF00400">
    <property type="entry name" value="WD40"/>
    <property type="match status" value="4"/>
</dbReference>
<dbReference type="InterPro" id="IPR001680">
    <property type="entry name" value="WD40_rpt"/>
</dbReference>
<dbReference type="PROSITE" id="PS50294">
    <property type="entry name" value="WD_REPEATS_REGION"/>
    <property type="match status" value="3"/>
</dbReference>
<keyword evidence="5" id="KW-1185">Reference proteome</keyword>
<comment type="caution">
    <text evidence="4">The sequence shown here is derived from an EMBL/GenBank/DDBJ whole genome shotgun (WGS) entry which is preliminary data.</text>
</comment>
<feature type="repeat" description="WD" evidence="3">
    <location>
        <begin position="291"/>
        <end position="324"/>
    </location>
</feature>
<gene>
    <name evidence="4" type="ORF">Vau01_057340</name>
</gene>
<protein>
    <recommendedName>
        <fullName evidence="6">WD40 repeat domain-containing protein</fullName>
    </recommendedName>
</protein>
<dbReference type="InterPro" id="IPR019775">
    <property type="entry name" value="WD40_repeat_CS"/>
</dbReference>
<keyword evidence="1 3" id="KW-0853">WD repeat</keyword>
<dbReference type="PANTHER" id="PTHR19879:SF9">
    <property type="entry name" value="TRANSCRIPTION INITIATION FACTOR TFIID SUBUNIT 5"/>
    <property type="match status" value="1"/>
</dbReference>
<feature type="repeat" description="WD" evidence="3">
    <location>
        <begin position="249"/>
        <end position="290"/>
    </location>
</feature>
<evidence type="ECO:0008006" key="6">
    <source>
        <dbReference type="Google" id="ProtNLM"/>
    </source>
</evidence>
<sequence length="324" mass="35254">MPFKPLTVIEGPGEWVGTLAFSPDGATLASGSGDRTVRFWDARTGEPKQTFWRAPEKALYIGKVAYDPSGTRLAVSTGTRTVRIWDLSGTARRPQTLTGRVRYSFDVVRDIAFSPDGGHLAVGYSDGRLRIWNTRTGGQVAGFRDRRRMRREIAGLAPRTGGVYAVTYLPDGERIAVADRVPSVSLYDAATGCRLTRLGDPAFELERDMNAVAAHPDGTLLASADFDLDRRVGDIMLWDLPSGTARRLRRRHTGVINRLVINPAGTLLASVANVDPVHLWHLPSGEHAATLTGHRGSVRSAAFHPDGSILATGADDTTIRLWSM</sequence>
<dbReference type="EMBL" id="BOPG01000034">
    <property type="protein sequence ID" value="GIJ58218.1"/>
    <property type="molecule type" value="Genomic_DNA"/>
</dbReference>
<feature type="repeat" description="WD" evidence="3">
    <location>
        <begin position="9"/>
        <end position="50"/>
    </location>
</feature>
<keyword evidence="2" id="KW-0677">Repeat</keyword>
<name>A0A8J3Z8B5_9ACTN</name>
<feature type="repeat" description="WD" evidence="3">
    <location>
        <begin position="64"/>
        <end position="88"/>
    </location>
</feature>
<dbReference type="RefSeq" id="WP_203998632.1">
    <property type="nucleotide sequence ID" value="NZ_BOPG01000034.1"/>
</dbReference>
<reference evidence="4" key="1">
    <citation type="submission" date="2021-01" db="EMBL/GenBank/DDBJ databases">
        <title>Whole genome shotgun sequence of Virgisporangium aurantiacum NBRC 16421.</title>
        <authorList>
            <person name="Komaki H."/>
            <person name="Tamura T."/>
        </authorList>
    </citation>
    <scope>NUCLEOTIDE SEQUENCE</scope>
    <source>
        <strain evidence="4">NBRC 16421</strain>
    </source>
</reference>
<dbReference type="CDD" id="cd00200">
    <property type="entry name" value="WD40"/>
    <property type="match status" value="1"/>
</dbReference>
<evidence type="ECO:0000313" key="4">
    <source>
        <dbReference type="EMBL" id="GIJ58218.1"/>
    </source>
</evidence>
<dbReference type="Gene3D" id="2.130.10.10">
    <property type="entry name" value="YVTN repeat-like/Quinoprotein amine dehydrogenase"/>
    <property type="match status" value="2"/>
</dbReference>
<dbReference type="PROSITE" id="PS00678">
    <property type="entry name" value="WD_REPEATS_1"/>
    <property type="match status" value="1"/>
</dbReference>
<dbReference type="InterPro" id="IPR036322">
    <property type="entry name" value="WD40_repeat_dom_sf"/>
</dbReference>
<dbReference type="PROSITE" id="PS50082">
    <property type="entry name" value="WD_REPEATS_2"/>
    <property type="match status" value="5"/>
</dbReference>
<dbReference type="Proteomes" id="UP000612585">
    <property type="component" value="Unassembled WGS sequence"/>
</dbReference>
<evidence type="ECO:0000256" key="2">
    <source>
        <dbReference type="ARBA" id="ARBA00022737"/>
    </source>
</evidence>
<evidence type="ECO:0000256" key="1">
    <source>
        <dbReference type="ARBA" id="ARBA00022574"/>
    </source>
</evidence>
<dbReference type="PRINTS" id="PR00320">
    <property type="entry name" value="GPROTEINBRPT"/>
</dbReference>
<evidence type="ECO:0000313" key="5">
    <source>
        <dbReference type="Proteomes" id="UP000612585"/>
    </source>
</evidence>
<feature type="repeat" description="WD" evidence="3">
    <location>
        <begin position="108"/>
        <end position="142"/>
    </location>
</feature>
<dbReference type="InterPro" id="IPR015943">
    <property type="entry name" value="WD40/YVTN_repeat-like_dom_sf"/>
</dbReference>
<dbReference type="SUPFAM" id="SSF50978">
    <property type="entry name" value="WD40 repeat-like"/>
    <property type="match status" value="1"/>
</dbReference>
<dbReference type="AlphaFoldDB" id="A0A8J3Z8B5"/>
<evidence type="ECO:0000256" key="3">
    <source>
        <dbReference type="PROSITE-ProRule" id="PRU00221"/>
    </source>
</evidence>
<accession>A0A8J3Z8B5</accession>